<dbReference type="RefSeq" id="WP_117172921.1">
    <property type="nucleotide sequence ID" value="NZ_QFZK01000001.1"/>
</dbReference>
<dbReference type="OrthoDB" id="7159274at2"/>
<dbReference type="GO" id="GO:0046653">
    <property type="term" value="P:tetrahydrofolate metabolic process"/>
    <property type="evidence" value="ECO:0007669"/>
    <property type="project" value="InterPro"/>
</dbReference>
<dbReference type="InterPro" id="IPR006279">
    <property type="entry name" value="SoxD"/>
</dbReference>
<feature type="compositionally biased region" description="Low complexity" evidence="1">
    <location>
        <begin position="89"/>
        <end position="107"/>
    </location>
</feature>
<dbReference type="InterPro" id="IPR038561">
    <property type="entry name" value="SoxD_sf"/>
</dbReference>
<dbReference type="Gene3D" id="3.30.2270.10">
    <property type="entry name" value="Folate-binding superfamily"/>
    <property type="match status" value="1"/>
</dbReference>
<evidence type="ECO:0000313" key="2">
    <source>
        <dbReference type="EMBL" id="RFO98377.1"/>
    </source>
</evidence>
<dbReference type="GO" id="GO:0008115">
    <property type="term" value="F:sarcosine oxidase activity"/>
    <property type="evidence" value="ECO:0007669"/>
    <property type="project" value="InterPro"/>
</dbReference>
<dbReference type="AlphaFoldDB" id="A0A3E1RG69"/>
<dbReference type="EMBL" id="QFZK01000001">
    <property type="protein sequence ID" value="RFO98377.1"/>
    <property type="molecule type" value="Genomic_DNA"/>
</dbReference>
<protein>
    <submittedName>
        <fullName evidence="2">Sarcosine oxidase subunit delta</fullName>
    </submittedName>
</protein>
<evidence type="ECO:0000256" key="1">
    <source>
        <dbReference type="SAM" id="MobiDB-lite"/>
    </source>
</evidence>
<proteinExistence type="predicted"/>
<organism evidence="2 3">
    <name type="scientific">Rhodoferax lacus</name>
    <dbReference type="NCBI Taxonomy" id="2184758"/>
    <lineage>
        <taxon>Bacteria</taxon>
        <taxon>Pseudomonadati</taxon>
        <taxon>Pseudomonadota</taxon>
        <taxon>Betaproteobacteria</taxon>
        <taxon>Burkholderiales</taxon>
        <taxon>Comamonadaceae</taxon>
        <taxon>Rhodoferax</taxon>
    </lineage>
</organism>
<evidence type="ECO:0000313" key="3">
    <source>
        <dbReference type="Proteomes" id="UP000260665"/>
    </source>
</evidence>
<feature type="region of interest" description="Disordered" evidence="1">
    <location>
        <begin position="84"/>
        <end position="107"/>
    </location>
</feature>
<name>A0A3E1RG69_9BURK</name>
<accession>A0A3E1RG69</accession>
<keyword evidence="3" id="KW-1185">Reference proteome</keyword>
<dbReference type="Pfam" id="PF04267">
    <property type="entry name" value="SoxD"/>
    <property type="match status" value="1"/>
</dbReference>
<gene>
    <name evidence="2" type="ORF">DIC66_00270</name>
</gene>
<reference evidence="2 3" key="1">
    <citation type="submission" date="2018-05" db="EMBL/GenBank/DDBJ databases">
        <title>Rhodoferax soyangensis sp.nov., isolated from an oligotrophic freshwater lake.</title>
        <authorList>
            <person name="Park M."/>
        </authorList>
    </citation>
    <scope>NUCLEOTIDE SEQUENCE [LARGE SCALE GENOMIC DNA]</scope>
    <source>
        <strain evidence="2 3">IMCC26218</strain>
    </source>
</reference>
<sequence>MLRITCPNCGERDHEEFSYFGDATKTYPGLEKENHAGWVEAVYTRNNPKGEHYEFWQHTLACRRWLVVKRNTITHDILEVMPARNRPLGATSPAPTTGPAAGKKATA</sequence>
<comment type="caution">
    <text evidence="2">The sequence shown here is derived from an EMBL/GenBank/DDBJ whole genome shotgun (WGS) entry which is preliminary data.</text>
</comment>
<dbReference type="Proteomes" id="UP000260665">
    <property type="component" value="Unassembled WGS sequence"/>
</dbReference>